<feature type="transmembrane region" description="Helical" evidence="8">
    <location>
        <begin position="71"/>
        <end position="96"/>
    </location>
</feature>
<evidence type="ECO:0000256" key="3">
    <source>
        <dbReference type="ARBA" id="ARBA00022475"/>
    </source>
</evidence>
<sequence>MELLLAITLGILVSTSVYLMLDRNVLRFLFGLVLLSNAVNLLIFAGGRLTAGAPPLIAPGEYAPTGVVANALPQALVLTAIVIGFGLLAFTLALVYRTFMTLGTVNSDEMRIAEPMDDKDPGTGKPGPGRADPQHPATGQEAGL</sequence>
<evidence type="ECO:0000256" key="5">
    <source>
        <dbReference type="ARBA" id="ARBA00022989"/>
    </source>
</evidence>
<dbReference type="Pfam" id="PF00420">
    <property type="entry name" value="Oxidored_q2"/>
    <property type="match status" value="1"/>
</dbReference>
<accession>A0A4U0REB5</accession>
<proteinExistence type="inferred from homology"/>
<comment type="caution">
    <text evidence="9">The sequence shown here is derived from an EMBL/GenBank/DDBJ whole genome shotgun (WGS) entry which is preliminary data.</text>
</comment>
<keyword evidence="5 8" id="KW-1133">Transmembrane helix</keyword>
<feature type="transmembrane region" description="Helical" evidence="8">
    <location>
        <begin position="6"/>
        <end position="21"/>
    </location>
</feature>
<feature type="compositionally biased region" description="Basic and acidic residues" evidence="7">
    <location>
        <begin position="111"/>
        <end position="122"/>
    </location>
</feature>
<evidence type="ECO:0000256" key="4">
    <source>
        <dbReference type="ARBA" id="ARBA00022692"/>
    </source>
</evidence>
<dbReference type="AlphaFoldDB" id="A0A4U0REB5"/>
<keyword evidence="10" id="KW-1185">Reference proteome</keyword>
<dbReference type="Proteomes" id="UP000309747">
    <property type="component" value="Unassembled WGS sequence"/>
</dbReference>
<keyword evidence="3" id="KW-1003">Cell membrane</keyword>
<dbReference type="OrthoDB" id="9799219at2"/>
<comment type="similarity">
    <text evidence="2">Belongs to the CPA3 antiporters (TC 2.A.63) subunit C family.</text>
</comment>
<comment type="subcellular location">
    <subcellularLocation>
        <location evidence="1">Cell membrane</location>
        <topology evidence="1">Multi-pass membrane protein</topology>
    </subcellularLocation>
</comment>
<name>A0A4U0REB5_9RHOB</name>
<dbReference type="NCBIfam" id="NF009301">
    <property type="entry name" value="PRK12658.1"/>
    <property type="match status" value="1"/>
</dbReference>
<feature type="transmembrane region" description="Helical" evidence="8">
    <location>
        <begin position="28"/>
        <end position="51"/>
    </location>
</feature>
<reference evidence="9 10" key="1">
    <citation type="submission" date="2019-04" db="EMBL/GenBank/DDBJ databases">
        <authorList>
            <person name="Li J."/>
        </authorList>
    </citation>
    <scope>NUCLEOTIDE SEQUENCE [LARGE SCALE GENOMIC DNA]</scope>
    <source>
        <strain evidence="9 10">KCTC 42687</strain>
    </source>
</reference>
<feature type="region of interest" description="Disordered" evidence="7">
    <location>
        <begin position="111"/>
        <end position="144"/>
    </location>
</feature>
<dbReference type="RefSeq" id="WP_136884850.1">
    <property type="nucleotide sequence ID" value="NZ_SUNI01000003.1"/>
</dbReference>
<organism evidence="9 10">
    <name type="scientific">Paracoccus gahaiensis</name>
    <dbReference type="NCBI Taxonomy" id="1706839"/>
    <lineage>
        <taxon>Bacteria</taxon>
        <taxon>Pseudomonadati</taxon>
        <taxon>Pseudomonadota</taxon>
        <taxon>Alphaproteobacteria</taxon>
        <taxon>Rhodobacterales</taxon>
        <taxon>Paracoccaceae</taxon>
        <taxon>Paracoccus</taxon>
    </lineage>
</organism>
<dbReference type="InterPro" id="IPR039428">
    <property type="entry name" value="NUOK/Mnh_C1-like"/>
</dbReference>
<protein>
    <submittedName>
        <fullName evidence="9">Na+/H+ antiporter subunit C</fullName>
    </submittedName>
</protein>
<dbReference type="GO" id="GO:0005886">
    <property type="term" value="C:plasma membrane"/>
    <property type="evidence" value="ECO:0007669"/>
    <property type="project" value="UniProtKB-SubCell"/>
</dbReference>
<evidence type="ECO:0000256" key="1">
    <source>
        <dbReference type="ARBA" id="ARBA00004651"/>
    </source>
</evidence>
<evidence type="ECO:0000256" key="8">
    <source>
        <dbReference type="SAM" id="Phobius"/>
    </source>
</evidence>
<dbReference type="PANTHER" id="PTHR34583:SF2">
    <property type="entry name" value="ANTIPORTER SUBUNIT MNHC2-RELATED"/>
    <property type="match status" value="1"/>
</dbReference>
<evidence type="ECO:0000256" key="2">
    <source>
        <dbReference type="ARBA" id="ARBA00010388"/>
    </source>
</evidence>
<evidence type="ECO:0000313" key="10">
    <source>
        <dbReference type="Proteomes" id="UP000309747"/>
    </source>
</evidence>
<dbReference type="Gene3D" id="1.10.287.3510">
    <property type="match status" value="1"/>
</dbReference>
<dbReference type="EMBL" id="SUNI01000003">
    <property type="protein sequence ID" value="TJZ92930.1"/>
    <property type="molecule type" value="Genomic_DNA"/>
</dbReference>
<keyword evidence="4 8" id="KW-0812">Transmembrane</keyword>
<dbReference type="PANTHER" id="PTHR34583">
    <property type="entry name" value="ANTIPORTER SUBUNIT MNHC2-RELATED"/>
    <property type="match status" value="1"/>
</dbReference>
<keyword evidence="6 8" id="KW-0472">Membrane</keyword>
<dbReference type="InterPro" id="IPR050601">
    <property type="entry name" value="CPA3_antiporter_subunitC"/>
</dbReference>
<evidence type="ECO:0000256" key="6">
    <source>
        <dbReference type="ARBA" id="ARBA00023136"/>
    </source>
</evidence>
<evidence type="ECO:0000313" key="9">
    <source>
        <dbReference type="EMBL" id="TJZ92930.1"/>
    </source>
</evidence>
<gene>
    <name evidence="9" type="ORF">FA743_05370</name>
</gene>
<evidence type="ECO:0000256" key="7">
    <source>
        <dbReference type="SAM" id="MobiDB-lite"/>
    </source>
</evidence>